<evidence type="ECO:0000256" key="2">
    <source>
        <dbReference type="ARBA" id="ARBA00010741"/>
    </source>
</evidence>
<evidence type="ECO:0000256" key="5">
    <source>
        <dbReference type="ARBA" id="ARBA00023128"/>
    </source>
</evidence>
<dbReference type="InterPro" id="IPR024629">
    <property type="entry name" value="Ribosomal_mL67"/>
</dbReference>
<dbReference type="GO" id="GO:0003735">
    <property type="term" value="F:structural constituent of ribosome"/>
    <property type="evidence" value="ECO:0007669"/>
    <property type="project" value="TreeGrafter"/>
</dbReference>
<reference evidence="9" key="1">
    <citation type="journal article" date="2020" name="Stud. Mycol.">
        <title>101 Dothideomycetes genomes: a test case for predicting lifestyles and emergence of pathogens.</title>
        <authorList>
            <person name="Haridas S."/>
            <person name="Albert R."/>
            <person name="Binder M."/>
            <person name="Bloem J."/>
            <person name="Labutti K."/>
            <person name="Salamov A."/>
            <person name="Andreopoulos B."/>
            <person name="Baker S."/>
            <person name="Barry K."/>
            <person name="Bills G."/>
            <person name="Bluhm B."/>
            <person name="Cannon C."/>
            <person name="Castanera R."/>
            <person name="Culley D."/>
            <person name="Daum C."/>
            <person name="Ezra D."/>
            <person name="Gonzalez J."/>
            <person name="Henrissat B."/>
            <person name="Kuo A."/>
            <person name="Liang C."/>
            <person name="Lipzen A."/>
            <person name="Lutzoni F."/>
            <person name="Magnuson J."/>
            <person name="Mondo S."/>
            <person name="Nolan M."/>
            <person name="Ohm R."/>
            <person name="Pangilinan J."/>
            <person name="Park H.-J."/>
            <person name="Ramirez L."/>
            <person name="Alfaro M."/>
            <person name="Sun H."/>
            <person name="Tritt A."/>
            <person name="Yoshinaga Y."/>
            <person name="Zwiers L.-H."/>
            <person name="Turgeon B."/>
            <person name="Goodwin S."/>
            <person name="Spatafora J."/>
            <person name="Crous P."/>
            <person name="Grigoriev I."/>
        </authorList>
    </citation>
    <scope>NUCLEOTIDE SEQUENCE</scope>
    <source>
        <strain evidence="9">HMLAC05119</strain>
    </source>
</reference>
<keyword evidence="7" id="KW-0687">Ribonucleoprotein</keyword>
<evidence type="ECO:0000256" key="3">
    <source>
        <dbReference type="ARBA" id="ARBA00022980"/>
    </source>
</evidence>
<comment type="subcellular location">
    <subcellularLocation>
        <location evidence="1">Mitochondrion</location>
    </subcellularLocation>
</comment>
<dbReference type="AlphaFoldDB" id="A0A6A5QTZ1"/>
<name>A0A6A5QTZ1_AMPQU</name>
<evidence type="ECO:0000256" key="6">
    <source>
        <dbReference type="ARBA" id="ARBA00023163"/>
    </source>
</evidence>
<dbReference type="Proteomes" id="UP000800096">
    <property type="component" value="Unassembled WGS sequence"/>
</dbReference>
<evidence type="ECO:0000256" key="4">
    <source>
        <dbReference type="ARBA" id="ARBA00023015"/>
    </source>
</evidence>
<dbReference type="GO" id="GO:0003697">
    <property type="term" value="F:single-stranded DNA binding"/>
    <property type="evidence" value="ECO:0007669"/>
    <property type="project" value="InterPro"/>
</dbReference>
<keyword evidence="4" id="KW-0805">Transcription regulation</keyword>
<evidence type="ECO:0000313" key="10">
    <source>
        <dbReference type="Proteomes" id="UP000800096"/>
    </source>
</evidence>
<dbReference type="GO" id="GO:0005739">
    <property type="term" value="C:mitochondrion"/>
    <property type="evidence" value="ECO:0007669"/>
    <property type="project" value="UniProtKB-SubCell"/>
</dbReference>
<keyword evidence="10" id="KW-1185">Reference proteome</keyword>
<protein>
    <recommendedName>
        <fullName evidence="8">Large ribosomal subunit protein mL67</fullName>
    </recommendedName>
</protein>
<comment type="similarity">
    <text evidence="2">Belongs to the mitochondrion-specific ribosomal protein mL67 family.</text>
</comment>
<dbReference type="GO" id="GO:0000150">
    <property type="term" value="F:DNA strand exchange activity"/>
    <property type="evidence" value="ECO:0007669"/>
    <property type="project" value="InterPro"/>
</dbReference>
<dbReference type="OrthoDB" id="5333655at2759"/>
<evidence type="ECO:0000256" key="8">
    <source>
        <dbReference type="ARBA" id="ARBA00035185"/>
    </source>
</evidence>
<sequence length="477" mass="54635">MPRTLSRLRYKLPPPPVAFVGNSGRLVSDTVLEQRAKAYVDRQSNPGDVRLQVVVNPKARLPAAGQTLVAPRKPFTLRDIVDPDGKALHGEIIYVFRNIKTNQVIYSLGELMNDHHLAQLPFIGKHSKPPTLRPDEWTPHCVITFPTPQQGHSAYRRLRELRKLHEYSWDKTNPGWKAQPIKQRIKLIMDQRANTTADIAAVLNMQDSYAQVTKQKYEERQKEENEFMDKKWAEIDALANAALLKLNLADDTKWLEHQIRSLSFKLTMKHNQNAADQKRLKNARTIQEIRLRKIQYAQRKAVQFRTLQETLAKQAAPANEFGADDKLHELKHQANLLRKAIQNPDPTRSTVDTAVDKDLLVQKEEEIAALELAFEAKAQSENRNHYIARSILPKPLKKTLPTPYTLEGVSVRWADLRDALFAAEKWPEGIEHDALVINKARREAAMFSADEYNAERRKEVSQIMQMLQQSQSEVATA</sequence>
<keyword evidence="3" id="KW-0689">Ribosomal protein</keyword>
<dbReference type="Pfam" id="PF12829">
    <property type="entry name" value="Mhr1"/>
    <property type="match status" value="1"/>
</dbReference>
<proteinExistence type="inferred from homology"/>
<accession>A0A6A5QTZ1</accession>
<dbReference type="GO" id="GO:1990904">
    <property type="term" value="C:ribonucleoprotein complex"/>
    <property type="evidence" value="ECO:0007669"/>
    <property type="project" value="UniProtKB-KW"/>
</dbReference>
<keyword evidence="6" id="KW-0804">Transcription</keyword>
<evidence type="ECO:0000256" key="7">
    <source>
        <dbReference type="ARBA" id="ARBA00023274"/>
    </source>
</evidence>
<dbReference type="EMBL" id="ML979134">
    <property type="protein sequence ID" value="KAF1918270.1"/>
    <property type="molecule type" value="Genomic_DNA"/>
</dbReference>
<organism evidence="9 10">
    <name type="scientific">Ampelomyces quisqualis</name>
    <name type="common">Powdery mildew agent</name>
    <dbReference type="NCBI Taxonomy" id="50730"/>
    <lineage>
        <taxon>Eukaryota</taxon>
        <taxon>Fungi</taxon>
        <taxon>Dikarya</taxon>
        <taxon>Ascomycota</taxon>
        <taxon>Pezizomycotina</taxon>
        <taxon>Dothideomycetes</taxon>
        <taxon>Pleosporomycetidae</taxon>
        <taxon>Pleosporales</taxon>
        <taxon>Pleosporineae</taxon>
        <taxon>Phaeosphaeriaceae</taxon>
        <taxon>Ampelomyces</taxon>
    </lineage>
</organism>
<dbReference type="GO" id="GO:0005840">
    <property type="term" value="C:ribosome"/>
    <property type="evidence" value="ECO:0007669"/>
    <property type="project" value="UniProtKB-KW"/>
</dbReference>
<keyword evidence="5" id="KW-0496">Mitochondrion</keyword>
<evidence type="ECO:0000256" key="1">
    <source>
        <dbReference type="ARBA" id="ARBA00004173"/>
    </source>
</evidence>
<dbReference type="PANTHER" id="PTHR28184:SF1">
    <property type="entry name" value="LARGE RIBOSOMAL SUBUNIT PROTEIN ML67"/>
    <property type="match status" value="1"/>
</dbReference>
<dbReference type="PANTHER" id="PTHR28184">
    <property type="entry name" value="MITOCHONDRIAL HOMOLOGOUS RECOMBINATION PROTEIN 1"/>
    <property type="match status" value="1"/>
</dbReference>
<gene>
    <name evidence="9" type="ORF">BDU57DRAFT_446174</name>
</gene>
<evidence type="ECO:0000313" key="9">
    <source>
        <dbReference type="EMBL" id="KAF1918270.1"/>
    </source>
</evidence>